<gene>
    <name evidence="1" type="ORF">H2198_006293</name>
</gene>
<dbReference type="EMBL" id="JAPDRQ010000114">
    <property type="protein sequence ID" value="KAJ9654703.1"/>
    <property type="molecule type" value="Genomic_DNA"/>
</dbReference>
<comment type="caution">
    <text evidence="1">The sequence shown here is derived from an EMBL/GenBank/DDBJ whole genome shotgun (WGS) entry which is preliminary data.</text>
</comment>
<sequence>MPPGFCLSQDGTVEMPDDEFLWQARTEELWHQLAGTRPTVSPISVRDAAGAIIGGDPMEELIDLLGAWSAFGTSVAIHAVSTQIWHVNQGAMFENLSNGQSTPQEISQRSILAKRTQVALNRCRNLLMEVHNEPDHLSYDADSPLLFNCFAILRVSFSRAFTSVGLANREMLLYESSDAIISAIHDYISIPQERSEFTTKSVARSFEGLIIPFQSSPLFVRKTAALTWSIEHALAGWDSALFVTKWVFAMEKLDRKGASLTSSEREVLGKVRSLIEEEEYDQSYVLLASNLARLWAGFYDDTWVWGGEFL</sequence>
<evidence type="ECO:0000313" key="1">
    <source>
        <dbReference type="EMBL" id="KAJ9654703.1"/>
    </source>
</evidence>
<dbReference type="Proteomes" id="UP001172386">
    <property type="component" value="Unassembled WGS sequence"/>
</dbReference>
<accession>A0ACC3A3C2</accession>
<reference evidence="1" key="1">
    <citation type="submission" date="2022-10" db="EMBL/GenBank/DDBJ databases">
        <title>Culturing micro-colonial fungi from biological soil crusts in the Mojave desert and describing Neophaeococcomyces mojavensis, and introducing the new genera and species Taxawa tesnikishii.</title>
        <authorList>
            <person name="Kurbessoian T."/>
            <person name="Stajich J.E."/>
        </authorList>
    </citation>
    <scope>NUCLEOTIDE SEQUENCE</scope>
    <source>
        <strain evidence="1">JES_112</strain>
    </source>
</reference>
<keyword evidence="2" id="KW-1185">Reference proteome</keyword>
<evidence type="ECO:0000313" key="2">
    <source>
        <dbReference type="Proteomes" id="UP001172386"/>
    </source>
</evidence>
<protein>
    <submittedName>
        <fullName evidence="1">Uncharacterized protein</fullName>
    </submittedName>
</protein>
<proteinExistence type="predicted"/>
<name>A0ACC3A3C2_9EURO</name>
<organism evidence="1 2">
    <name type="scientific">Neophaeococcomyces mojaviensis</name>
    <dbReference type="NCBI Taxonomy" id="3383035"/>
    <lineage>
        <taxon>Eukaryota</taxon>
        <taxon>Fungi</taxon>
        <taxon>Dikarya</taxon>
        <taxon>Ascomycota</taxon>
        <taxon>Pezizomycotina</taxon>
        <taxon>Eurotiomycetes</taxon>
        <taxon>Chaetothyriomycetidae</taxon>
        <taxon>Chaetothyriales</taxon>
        <taxon>Chaetothyriales incertae sedis</taxon>
        <taxon>Neophaeococcomyces</taxon>
    </lineage>
</organism>